<dbReference type="InterPro" id="IPR019734">
    <property type="entry name" value="TPR_rpt"/>
</dbReference>
<dbReference type="PANTHER" id="PTHR23082">
    <property type="entry name" value="TRANSCRIPTION INITIATION FACTOR IIIC TFIIIC , POLYPEPTIDE 3-RELATED"/>
    <property type="match status" value="1"/>
</dbReference>
<organism evidence="3 4">
    <name type="scientific">Polyrhizophydium stewartii</name>
    <dbReference type="NCBI Taxonomy" id="2732419"/>
    <lineage>
        <taxon>Eukaryota</taxon>
        <taxon>Fungi</taxon>
        <taxon>Fungi incertae sedis</taxon>
        <taxon>Chytridiomycota</taxon>
        <taxon>Chytridiomycota incertae sedis</taxon>
        <taxon>Chytridiomycetes</taxon>
        <taxon>Rhizophydiales</taxon>
        <taxon>Rhizophydiales incertae sedis</taxon>
        <taxon>Polyrhizophydium</taxon>
    </lineage>
</organism>
<dbReference type="SUPFAM" id="SSF48452">
    <property type="entry name" value="TPR-like"/>
    <property type="match status" value="3"/>
</dbReference>
<dbReference type="InterPro" id="IPR011990">
    <property type="entry name" value="TPR-like_helical_dom_sf"/>
</dbReference>
<dbReference type="Pfam" id="PF13414">
    <property type="entry name" value="TPR_11"/>
    <property type="match status" value="1"/>
</dbReference>
<gene>
    <name evidence="3" type="primary">TFC4</name>
    <name evidence="3" type="ORF">HK105_207196</name>
</gene>
<sequence>MSGGRRPLASASKRRAEDPPDTARTAAAPQATAEPLHSMDLDAVIQSLTETQPGADLGDVSSDWGITSNLGLTLQPDGITPAELGAQRAKGSRLKFGPSYGDMGGPSTDAFDDDDDDDDEQDDVGDQGDHEDEDGDDDEGNHLADDDFVPVEIEKQMNDAIGSVGVQQDYQQVLWEEDQEALREISEHLGPEDGGIFVDLPSEMGRGRKRNKRRPRPQRERRLVFGEASQAYTSGDFSAAIDHLHEVIRQVPHAQQAWSMLGLIHDELGDKVKSLQANLLAAHLTPKDADRWKTLGQISSDLGDVNQALYCFTKALRAMPDDFECKYDRGMIYRQMGRLELAAYDLQAVQQKYPDDVNIAKELGKIYYELDDIPQAIRVFEGLMDADAFRPLDAVRGGVVDMFDEFGIMAATHEQPGESFATQSFKYRMGLEEINMLCELYLSVADHEKMIKALKLGVGRLDGIPLGTVDFDSDDDFDPNLPNSRALPLDLRVKLGIARLYLKDIEAAQMHFEVLYSEDILEYAELFLDVAEAYMGARLFSAALRVFEMLEGYEDLLTGEVFASMAKCHRQMGSDESAIEYYKKALKKQPDNVDYNRALGYIYEDMGETDLAFKFFHEGKPQRWAGTWLSQISNVEADRLSKQPMEPQRLAQNATSLMLLQDEERRRQKRLAEDKQREKSAEAVRHLENSTTFGVFNELRRKDVLDAAQKAEMLRCARKLMARFQSTKIFFSTRKLKRLRYETLGSDAAALSELNLDGAGAGGDGDGGDAEASDAKVGLDGADGSMVVEGVSISDWLNVFVQYALFMAREDKGDEAHAALAIALDAAVFNQSQTKRMFLRCIMLAIAIYTGNYARVSESCRWIAATMPYANDSYRIYCAMYAGGSAATEAFGTNANQKYFYRQLRQLCGDERQKVPQTNHPVLMTFYGHVLCAARMYGTSIEYYLRAYQLTPKDPIINLALGSAHVHRAMQRKSGSRHHHIVQGFAFLYQYAELRGECPETNYNIARAFHQIGKCSARSSESLNHFAVPYYEKVLAVRTAKLRPFAAYNLSLIYSSIGSSGLAELTLKEHCTL</sequence>
<dbReference type="Pfam" id="PF13432">
    <property type="entry name" value="TPR_16"/>
    <property type="match status" value="2"/>
</dbReference>
<keyword evidence="4" id="KW-1185">Reference proteome</keyword>
<dbReference type="EMBL" id="JADGIZ020000048">
    <property type="protein sequence ID" value="KAL2913318.1"/>
    <property type="molecule type" value="Genomic_DNA"/>
</dbReference>
<name>A0ABR4N1C9_9FUNG</name>
<dbReference type="InterPro" id="IPR039340">
    <property type="entry name" value="Tfc4/TFIIIC-102/Sfc4"/>
</dbReference>
<comment type="caution">
    <text evidence="3">The sequence shown here is derived from an EMBL/GenBank/DDBJ whole genome shotgun (WGS) entry which is preliminary data.</text>
</comment>
<feature type="compositionally biased region" description="Low complexity" evidence="2">
    <location>
        <begin position="22"/>
        <end position="35"/>
    </location>
</feature>
<proteinExistence type="predicted"/>
<feature type="repeat" description="TPR" evidence="1">
    <location>
        <begin position="289"/>
        <end position="322"/>
    </location>
</feature>
<keyword evidence="1" id="KW-0802">TPR repeat</keyword>
<dbReference type="PROSITE" id="PS50005">
    <property type="entry name" value="TPR"/>
    <property type="match status" value="2"/>
</dbReference>
<evidence type="ECO:0000313" key="4">
    <source>
        <dbReference type="Proteomes" id="UP001527925"/>
    </source>
</evidence>
<feature type="compositionally biased region" description="Basic residues" evidence="2">
    <location>
        <begin position="207"/>
        <end position="216"/>
    </location>
</feature>
<feature type="region of interest" description="Disordered" evidence="2">
    <location>
        <begin position="193"/>
        <end position="219"/>
    </location>
</feature>
<reference evidence="3 4" key="1">
    <citation type="submission" date="2023-09" db="EMBL/GenBank/DDBJ databases">
        <title>Pangenome analysis of Batrachochytrium dendrobatidis and related Chytrids.</title>
        <authorList>
            <person name="Yacoub M.N."/>
            <person name="Stajich J.E."/>
            <person name="James T.Y."/>
        </authorList>
    </citation>
    <scope>NUCLEOTIDE SEQUENCE [LARGE SCALE GENOMIC DNA]</scope>
    <source>
        <strain evidence="3 4">JEL0888</strain>
    </source>
</reference>
<dbReference type="Gene3D" id="1.25.40.10">
    <property type="entry name" value="Tetratricopeptide repeat domain"/>
    <property type="match status" value="3"/>
</dbReference>
<feature type="compositionally biased region" description="Acidic residues" evidence="2">
    <location>
        <begin position="110"/>
        <end position="139"/>
    </location>
</feature>
<dbReference type="PANTHER" id="PTHR23082:SF0">
    <property type="entry name" value="GENERAL TRANSCRIPTION FACTOR 3C POLYPEPTIDE 3"/>
    <property type="match status" value="1"/>
</dbReference>
<evidence type="ECO:0000313" key="3">
    <source>
        <dbReference type="EMBL" id="KAL2913318.1"/>
    </source>
</evidence>
<evidence type="ECO:0000256" key="1">
    <source>
        <dbReference type="PROSITE-ProRule" id="PRU00339"/>
    </source>
</evidence>
<dbReference type="SMART" id="SM00028">
    <property type="entry name" value="TPR"/>
    <property type="match status" value="6"/>
</dbReference>
<feature type="repeat" description="TPR" evidence="1">
    <location>
        <begin position="559"/>
        <end position="592"/>
    </location>
</feature>
<dbReference type="Proteomes" id="UP001527925">
    <property type="component" value="Unassembled WGS sequence"/>
</dbReference>
<protein>
    <submittedName>
        <fullName evidence="3">Transcription factor TFIIIC subunit tfc4</fullName>
    </submittedName>
</protein>
<feature type="region of interest" description="Disordered" evidence="2">
    <location>
        <begin position="1"/>
        <end position="144"/>
    </location>
</feature>
<evidence type="ECO:0000256" key="2">
    <source>
        <dbReference type="SAM" id="MobiDB-lite"/>
    </source>
</evidence>
<accession>A0ABR4N1C9</accession>